<reference evidence="2 3" key="1">
    <citation type="submission" date="2017-03" db="EMBL/GenBank/DDBJ databases">
        <title>Salmonella serotype comparative study.</title>
        <authorList>
            <person name="Liao J."/>
        </authorList>
    </citation>
    <scope>NUCLEOTIDE SEQUENCE [LARGE SCALE GENOMIC DNA]</scope>
    <source>
        <strain evidence="2 3">NY_FSL S10-1448</strain>
    </source>
</reference>
<keyword evidence="1" id="KW-0812">Transmembrane</keyword>
<keyword evidence="1" id="KW-1133">Transmembrane helix</keyword>
<proteinExistence type="predicted"/>
<name>A0A974KM48_SALET</name>
<evidence type="ECO:0000313" key="2">
    <source>
        <dbReference type="EMBL" id="OSD74529.1"/>
    </source>
</evidence>
<dbReference type="EMBL" id="NBPI01000001">
    <property type="protein sequence ID" value="OSD74529.1"/>
    <property type="molecule type" value="Genomic_DNA"/>
</dbReference>
<dbReference type="AlphaFoldDB" id="A0A974KM48"/>
<gene>
    <name evidence="2" type="ORF">R537_03035</name>
</gene>
<accession>A0A974KM48</accession>
<keyword evidence="1" id="KW-0472">Membrane</keyword>
<dbReference type="Proteomes" id="UP000868515">
    <property type="component" value="Unassembled WGS sequence"/>
</dbReference>
<feature type="transmembrane region" description="Helical" evidence="1">
    <location>
        <begin position="28"/>
        <end position="48"/>
    </location>
</feature>
<evidence type="ECO:0000256" key="1">
    <source>
        <dbReference type="SAM" id="Phobius"/>
    </source>
</evidence>
<organism evidence="2 3">
    <name type="scientific">Salmonella enterica subsp. enterica serovar Rough O:d:1,7</name>
    <dbReference type="NCBI Taxonomy" id="1974323"/>
    <lineage>
        <taxon>Bacteria</taxon>
        <taxon>Pseudomonadati</taxon>
        <taxon>Pseudomonadota</taxon>
        <taxon>Gammaproteobacteria</taxon>
        <taxon>Enterobacterales</taxon>
        <taxon>Enterobacteriaceae</taxon>
        <taxon>Salmonella</taxon>
    </lineage>
</organism>
<sequence length="59" mass="6828">MEGGYLERFYLTAFDLSQFSDSPLNALIFYWVFCLFAGIATGLFFGFLKDVIRISTNHY</sequence>
<comment type="caution">
    <text evidence="2">The sequence shown here is derived from an EMBL/GenBank/DDBJ whole genome shotgun (WGS) entry which is preliminary data.</text>
</comment>
<protein>
    <submittedName>
        <fullName evidence="2">Uncharacterized protein</fullName>
    </submittedName>
</protein>
<evidence type="ECO:0000313" key="3">
    <source>
        <dbReference type="Proteomes" id="UP000868515"/>
    </source>
</evidence>